<proteinExistence type="predicted"/>
<reference evidence="1" key="1">
    <citation type="submission" date="2018-05" db="EMBL/GenBank/DDBJ databases">
        <authorList>
            <person name="Lanie J.A."/>
            <person name="Ng W.-L."/>
            <person name="Kazmierczak K.M."/>
            <person name="Andrzejewski T.M."/>
            <person name="Davidsen T.M."/>
            <person name="Wayne K.J."/>
            <person name="Tettelin H."/>
            <person name="Glass J.I."/>
            <person name="Rusch D."/>
            <person name="Podicherti R."/>
            <person name="Tsui H.-C.T."/>
            <person name="Winkler M.E."/>
        </authorList>
    </citation>
    <scope>NUCLEOTIDE SEQUENCE</scope>
</reference>
<name>A0A382FSV2_9ZZZZ</name>
<dbReference type="EMBL" id="UINC01051701">
    <property type="protein sequence ID" value="SVB66166.1"/>
    <property type="molecule type" value="Genomic_DNA"/>
</dbReference>
<gene>
    <name evidence="1" type="ORF">METZ01_LOCUS219020</name>
</gene>
<evidence type="ECO:0000313" key="1">
    <source>
        <dbReference type="EMBL" id="SVB66166.1"/>
    </source>
</evidence>
<dbReference type="AlphaFoldDB" id="A0A382FSV2"/>
<protein>
    <submittedName>
        <fullName evidence="1">Uncharacterized protein</fullName>
    </submittedName>
</protein>
<organism evidence="1">
    <name type="scientific">marine metagenome</name>
    <dbReference type="NCBI Taxonomy" id="408172"/>
    <lineage>
        <taxon>unclassified sequences</taxon>
        <taxon>metagenomes</taxon>
        <taxon>ecological metagenomes</taxon>
    </lineage>
</organism>
<accession>A0A382FSV2</accession>
<sequence length="24" mass="2889">MVKLFKFSSKSLDLRISTREDKIF</sequence>